<dbReference type="KEGG" id="vg:77952990"/>
<evidence type="ECO:0000313" key="3">
    <source>
        <dbReference type="Proteomes" id="UP000279277"/>
    </source>
</evidence>
<evidence type="ECO:0000256" key="1">
    <source>
        <dbReference type="SAM" id="MobiDB-lite"/>
    </source>
</evidence>
<dbReference type="RefSeq" id="YP_010676629.1">
    <property type="nucleotide sequence ID" value="NC_071014.1"/>
</dbReference>
<proteinExistence type="predicted"/>
<keyword evidence="3" id="KW-1185">Reference proteome</keyword>
<dbReference type="GeneID" id="77952990"/>
<organism evidence="2 3">
    <name type="scientific">Brevibacterium phage Cantare</name>
    <dbReference type="NCBI Taxonomy" id="2338395"/>
    <lineage>
        <taxon>Viruses</taxon>
        <taxon>Duplodnaviria</taxon>
        <taxon>Heunggongvirae</taxon>
        <taxon>Uroviricota</taxon>
        <taxon>Caudoviricetes</taxon>
        <taxon>Cantarevirus</taxon>
        <taxon>Cantarevirus cantare</taxon>
    </lineage>
</organism>
<sequence length="109" mass="12169">MPKSKTRHKKNRPATGGIPPIRQRMTLDPIPEDRAPTAEDMAKSLLGELFTLAVAGTQRYDSIVARHLTAHKNNEVRDWLEVACLAISKAYDIVEGGNYLEEELTKNVV</sequence>
<feature type="compositionally biased region" description="Basic residues" evidence="1">
    <location>
        <begin position="1"/>
        <end position="12"/>
    </location>
</feature>
<gene>
    <name evidence="2" type="primary">54</name>
    <name evidence="2" type="ORF">PBI_CANTARE_54</name>
</gene>
<accession>A0A3G3LYQ6</accession>
<dbReference type="Proteomes" id="UP000279277">
    <property type="component" value="Segment"/>
</dbReference>
<protein>
    <submittedName>
        <fullName evidence="2">Uncharacterized protein</fullName>
    </submittedName>
</protein>
<reference evidence="2 3" key="1">
    <citation type="submission" date="2018-10" db="EMBL/GenBank/DDBJ databases">
        <authorList>
            <person name="Zack K."/>
            <person name="Garlena R.A."/>
            <person name="Russell D.A."/>
            <person name="Pope W.H."/>
            <person name="Jacobs-Sera D."/>
            <person name="Hatfull G.F."/>
        </authorList>
    </citation>
    <scope>NUCLEOTIDE SEQUENCE [LARGE SCALE GENOMIC DNA]</scope>
</reference>
<dbReference type="EMBL" id="MK016493">
    <property type="protein sequence ID" value="AYQ99274.1"/>
    <property type="molecule type" value="Genomic_DNA"/>
</dbReference>
<name>A0A3G3LYQ6_9CAUD</name>
<evidence type="ECO:0000313" key="2">
    <source>
        <dbReference type="EMBL" id="AYQ99274.1"/>
    </source>
</evidence>
<feature type="region of interest" description="Disordered" evidence="1">
    <location>
        <begin position="1"/>
        <end position="25"/>
    </location>
</feature>